<dbReference type="AlphaFoldDB" id="A0A834SV71"/>
<protein>
    <submittedName>
        <fullName evidence="1">Putative inactive leucine-rich repeat receptor-like protein kinase</fullName>
    </submittedName>
</protein>
<dbReference type="Gene3D" id="1.10.510.10">
    <property type="entry name" value="Transferase(Phosphotransferase) domain 1"/>
    <property type="match status" value="1"/>
</dbReference>
<organism evidence="1 2">
    <name type="scientific">Senna tora</name>
    <dbReference type="NCBI Taxonomy" id="362788"/>
    <lineage>
        <taxon>Eukaryota</taxon>
        <taxon>Viridiplantae</taxon>
        <taxon>Streptophyta</taxon>
        <taxon>Embryophyta</taxon>
        <taxon>Tracheophyta</taxon>
        <taxon>Spermatophyta</taxon>
        <taxon>Magnoliopsida</taxon>
        <taxon>eudicotyledons</taxon>
        <taxon>Gunneridae</taxon>
        <taxon>Pentapetalae</taxon>
        <taxon>rosids</taxon>
        <taxon>fabids</taxon>
        <taxon>Fabales</taxon>
        <taxon>Fabaceae</taxon>
        <taxon>Caesalpinioideae</taxon>
        <taxon>Cassia clade</taxon>
        <taxon>Senna</taxon>
    </lineage>
</organism>
<sequence length="53" mass="5878">MIGALEIALRCTSVVPEKRPSMVEVVRGLQSLESHQTSVQNFQDSNEEHSLPV</sequence>
<accession>A0A834SV71</accession>
<dbReference type="OrthoDB" id="2015831at2759"/>
<comment type="caution">
    <text evidence="1">The sequence shown here is derived from an EMBL/GenBank/DDBJ whole genome shotgun (WGS) entry which is preliminary data.</text>
</comment>
<keyword evidence="1" id="KW-0418">Kinase</keyword>
<evidence type="ECO:0000313" key="2">
    <source>
        <dbReference type="Proteomes" id="UP000634136"/>
    </source>
</evidence>
<proteinExistence type="predicted"/>
<dbReference type="EMBL" id="JAAIUW010000013">
    <property type="protein sequence ID" value="KAF7804104.1"/>
    <property type="molecule type" value="Genomic_DNA"/>
</dbReference>
<reference evidence="1" key="1">
    <citation type="submission" date="2020-09" db="EMBL/GenBank/DDBJ databases">
        <title>Genome-Enabled Discovery of Anthraquinone Biosynthesis in Senna tora.</title>
        <authorList>
            <person name="Kang S.-H."/>
            <person name="Pandey R.P."/>
            <person name="Lee C.-M."/>
            <person name="Sim J.-S."/>
            <person name="Jeong J.-T."/>
            <person name="Choi B.-S."/>
            <person name="Jung M."/>
            <person name="Ginzburg D."/>
            <person name="Zhao K."/>
            <person name="Won S.Y."/>
            <person name="Oh T.-J."/>
            <person name="Yu Y."/>
            <person name="Kim N.-H."/>
            <person name="Lee O.R."/>
            <person name="Lee T.-H."/>
            <person name="Bashyal P."/>
            <person name="Kim T.-S."/>
            <person name="Lee W.-H."/>
            <person name="Kawkins C."/>
            <person name="Kim C.-K."/>
            <person name="Kim J.S."/>
            <person name="Ahn B.O."/>
            <person name="Rhee S.Y."/>
            <person name="Sohng J.K."/>
        </authorList>
    </citation>
    <scope>NUCLEOTIDE SEQUENCE</scope>
    <source>
        <tissue evidence="1">Leaf</tissue>
    </source>
</reference>
<evidence type="ECO:0000313" key="1">
    <source>
        <dbReference type="EMBL" id="KAF7804104.1"/>
    </source>
</evidence>
<dbReference type="Proteomes" id="UP000634136">
    <property type="component" value="Unassembled WGS sequence"/>
</dbReference>
<gene>
    <name evidence="1" type="ORF">G2W53_043215</name>
</gene>
<keyword evidence="2" id="KW-1185">Reference proteome</keyword>
<dbReference type="GO" id="GO:0016301">
    <property type="term" value="F:kinase activity"/>
    <property type="evidence" value="ECO:0007669"/>
    <property type="project" value="UniProtKB-KW"/>
</dbReference>
<keyword evidence="1" id="KW-0675">Receptor</keyword>
<name>A0A834SV71_9FABA</name>
<keyword evidence="1" id="KW-0808">Transferase</keyword>